<evidence type="ECO:0000259" key="1">
    <source>
        <dbReference type="Pfam" id="PF06902"/>
    </source>
</evidence>
<sequence length="212" mass="24271">MQYKMEKPVHGENGTVKYQCTIDWRNGSFLVDEPLTAGGQDLGPDPYTLMLASLASCTMITLRMYIERKNWNVPRIIVNANLWQEKVEDRTKTTMDRDIAFPGAELDTTQKNRLLEIAKNCPISKLLEGETIVRSFVLHEEDIEEKIKYSNDDITVLWKPSFCKHAARCVSQLPTVFDVKARPWINPHGATTEQIIEQVNRCPTGALTYIRK</sequence>
<dbReference type="Pfam" id="PF02566">
    <property type="entry name" value="OsmC"/>
    <property type="match status" value="1"/>
</dbReference>
<dbReference type="Gene3D" id="3.30.300.20">
    <property type="match status" value="1"/>
</dbReference>
<reference evidence="2" key="1">
    <citation type="submission" date="2022-10" db="EMBL/GenBank/DDBJ databases">
        <title>Chitinophaga sp. nov., isolated from soil.</title>
        <authorList>
            <person name="Jeon C.O."/>
        </authorList>
    </citation>
    <scope>NUCLEOTIDE SEQUENCE</scope>
    <source>
        <strain evidence="2">R8</strain>
    </source>
</reference>
<dbReference type="PANTHER" id="PTHR39624:SF2">
    <property type="entry name" value="OSMC-LIKE PROTEIN"/>
    <property type="match status" value="1"/>
</dbReference>
<name>A0ABY6JCG7_9BACT</name>
<organism evidence="2 3">
    <name type="scientific">Chitinophaga horti</name>
    <dbReference type="NCBI Taxonomy" id="2920382"/>
    <lineage>
        <taxon>Bacteria</taxon>
        <taxon>Pseudomonadati</taxon>
        <taxon>Bacteroidota</taxon>
        <taxon>Chitinophagia</taxon>
        <taxon>Chitinophagales</taxon>
        <taxon>Chitinophagaceae</taxon>
        <taxon>Chitinophaga</taxon>
    </lineage>
</organism>
<dbReference type="InterPro" id="IPR036102">
    <property type="entry name" value="OsmC/Ohrsf"/>
</dbReference>
<dbReference type="SUPFAM" id="SSF82784">
    <property type="entry name" value="OsmC-like"/>
    <property type="match status" value="1"/>
</dbReference>
<dbReference type="InterPro" id="IPR003718">
    <property type="entry name" value="OsmC/Ohr_fam"/>
</dbReference>
<gene>
    <name evidence="2" type="ORF">MKQ68_12415</name>
</gene>
<dbReference type="InterPro" id="IPR015946">
    <property type="entry name" value="KH_dom-like_a/b"/>
</dbReference>
<feature type="domain" description="Divergent 4Fe-4S mono-cluster" evidence="1">
    <location>
        <begin position="149"/>
        <end position="212"/>
    </location>
</feature>
<dbReference type="PANTHER" id="PTHR39624">
    <property type="entry name" value="PROTEIN INVOLVED IN RIMO-MEDIATED BETA-METHYLTHIOLATION OF RIBOSOMAL PROTEIN S12 YCAO"/>
    <property type="match status" value="1"/>
</dbReference>
<protein>
    <submittedName>
        <fullName evidence="2">(4Fe-4S)-binding protein</fullName>
    </submittedName>
</protein>
<dbReference type="RefSeq" id="WP_264283577.1">
    <property type="nucleotide sequence ID" value="NZ_CP107006.1"/>
</dbReference>
<keyword evidence="3" id="KW-1185">Reference proteome</keyword>
<evidence type="ECO:0000313" key="2">
    <source>
        <dbReference type="EMBL" id="UYQ95904.1"/>
    </source>
</evidence>
<evidence type="ECO:0000313" key="3">
    <source>
        <dbReference type="Proteomes" id="UP001162741"/>
    </source>
</evidence>
<dbReference type="Proteomes" id="UP001162741">
    <property type="component" value="Chromosome"/>
</dbReference>
<accession>A0ABY6JCG7</accession>
<dbReference type="Pfam" id="PF06902">
    <property type="entry name" value="Fer4_19"/>
    <property type="match status" value="1"/>
</dbReference>
<proteinExistence type="predicted"/>
<dbReference type="EMBL" id="CP107006">
    <property type="protein sequence ID" value="UYQ95904.1"/>
    <property type="molecule type" value="Genomic_DNA"/>
</dbReference>
<dbReference type="InterPro" id="IPR010693">
    <property type="entry name" value="Divergent_4Fe-4S_mono-cluster"/>
</dbReference>